<accession>A0A8H6PC64</accession>
<feature type="region of interest" description="Disordered" evidence="6">
    <location>
        <begin position="755"/>
        <end position="774"/>
    </location>
</feature>
<dbReference type="SMART" id="SM00066">
    <property type="entry name" value="GAL4"/>
    <property type="match status" value="1"/>
</dbReference>
<keyword evidence="4" id="KW-0804">Transcription</keyword>
<evidence type="ECO:0000313" key="8">
    <source>
        <dbReference type="EMBL" id="KAF7125161.1"/>
    </source>
</evidence>
<name>A0A8H6PC64_9EURO</name>
<dbReference type="GO" id="GO:0008270">
    <property type="term" value="F:zinc ion binding"/>
    <property type="evidence" value="ECO:0007669"/>
    <property type="project" value="InterPro"/>
</dbReference>
<dbReference type="PROSITE" id="PS00463">
    <property type="entry name" value="ZN2_CY6_FUNGAL_1"/>
    <property type="match status" value="1"/>
</dbReference>
<dbReference type="GO" id="GO:0000981">
    <property type="term" value="F:DNA-binding transcription factor activity, RNA polymerase II-specific"/>
    <property type="evidence" value="ECO:0007669"/>
    <property type="project" value="InterPro"/>
</dbReference>
<keyword evidence="10" id="KW-1185">Reference proteome</keyword>
<dbReference type="CDD" id="cd12148">
    <property type="entry name" value="fungal_TF_MHR"/>
    <property type="match status" value="1"/>
</dbReference>
<keyword evidence="5" id="KW-0539">Nucleus</keyword>
<feature type="region of interest" description="Disordered" evidence="6">
    <location>
        <begin position="892"/>
        <end position="916"/>
    </location>
</feature>
<feature type="domain" description="Zn(2)-C6 fungal-type" evidence="7">
    <location>
        <begin position="30"/>
        <end position="61"/>
    </location>
</feature>
<reference evidence="8" key="1">
    <citation type="submission" date="2020-06" db="EMBL/GenBank/DDBJ databases">
        <title>Draft genome sequences of strains closely related to Aspergillus parafelis and Aspergillus hiratsukae.</title>
        <authorList>
            <person name="Dos Santos R.A.C."/>
            <person name="Rivero-Menendez O."/>
            <person name="Steenwyk J.L."/>
            <person name="Mead M.E."/>
            <person name="Goldman G.H."/>
            <person name="Alastruey-Izquierdo A."/>
            <person name="Rokas A."/>
        </authorList>
    </citation>
    <scope>NUCLEOTIDE SEQUENCE</scope>
    <source>
        <strain evidence="8">CNM-CM5793</strain>
        <strain evidence="9">CNM-CM6106</strain>
    </source>
</reference>
<evidence type="ECO:0000256" key="4">
    <source>
        <dbReference type="ARBA" id="ARBA00023163"/>
    </source>
</evidence>
<dbReference type="EMBL" id="JACBAF010002148">
    <property type="protein sequence ID" value="KAF7166187.1"/>
    <property type="molecule type" value="Genomic_DNA"/>
</dbReference>
<proteinExistence type="predicted"/>
<organism evidence="8 10">
    <name type="scientific">Aspergillus hiratsukae</name>
    <dbReference type="NCBI Taxonomy" id="1194566"/>
    <lineage>
        <taxon>Eukaryota</taxon>
        <taxon>Fungi</taxon>
        <taxon>Dikarya</taxon>
        <taxon>Ascomycota</taxon>
        <taxon>Pezizomycotina</taxon>
        <taxon>Eurotiomycetes</taxon>
        <taxon>Eurotiomycetidae</taxon>
        <taxon>Eurotiales</taxon>
        <taxon>Aspergillaceae</taxon>
        <taxon>Aspergillus</taxon>
        <taxon>Aspergillus subgen. Fumigati</taxon>
    </lineage>
</organism>
<gene>
    <name evidence="8" type="ORF">CNMCM5793_001270</name>
    <name evidence="9" type="ORF">CNMCM6106_002111</name>
</gene>
<evidence type="ECO:0000313" key="9">
    <source>
        <dbReference type="EMBL" id="KAF7166187.1"/>
    </source>
</evidence>
<dbReference type="SUPFAM" id="SSF57701">
    <property type="entry name" value="Zn2/Cys6 DNA-binding domain"/>
    <property type="match status" value="1"/>
</dbReference>
<dbReference type="Pfam" id="PF00172">
    <property type="entry name" value="Zn_clus"/>
    <property type="match status" value="1"/>
</dbReference>
<dbReference type="GO" id="GO:0003677">
    <property type="term" value="F:DNA binding"/>
    <property type="evidence" value="ECO:0007669"/>
    <property type="project" value="UniProtKB-KW"/>
</dbReference>
<dbReference type="OrthoDB" id="1747771at2759"/>
<dbReference type="Proteomes" id="UP000630445">
    <property type="component" value="Unassembled WGS sequence"/>
</dbReference>
<dbReference type="SMART" id="SM00906">
    <property type="entry name" value="Fungal_trans"/>
    <property type="match status" value="1"/>
</dbReference>
<evidence type="ECO:0000313" key="10">
    <source>
        <dbReference type="Proteomes" id="UP000630445"/>
    </source>
</evidence>
<dbReference type="PANTHER" id="PTHR43374:SF1">
    <property type="entry name" value="FLAVIN PRENYLTRANSFERASE PAD1, MITOCHONDRIAL"/>
    <property type="match status" value="1"/>
</dbReference>
<evidence type="ECO:0000256" key="1">
    <source>
        <dbReference type="ARBA" id="ARBA00022723"/>
    </source>
</evidence>
<dbReference type="Pfam" id="PF04082">
    <property type="entry name" value="Fungal_trans"/>
    <property type="match status" value="1"/>
</dbReference>
<dbReference type="InterPro" id="IPR007219">
    <property type="entry name" value="XnlR_reg_dom"/>
</dbReference>
<dbReference type="PANTHER" id="PTHR43374">
    <property type="entry name" value="FLAVIN PRENYLTRANSFERASE"/>
    <property type="match status" value="1"/>
</dbReference>
<dbReference type="GO" id="GO:0016831">
    <property type="term" value="F:carboxy-lyase activity"/>
    <property type="evidence" value="ECO:0007669"/>
    <property type="project" value="TreeGrafter"/>
</dbReference>
<evidence type="ECO:0000256" key="6">
    <source>
        <dbReference type="SAM" id="MobiDB-lite"/>
    </source>
</evidence>
<dbReference type="PROSITE" id="PS50048">
    <property type="entry name" value="ZN2_CY6_FUNGAL_2"/>
    <property type="match status" value="1"/>
</dbReference>
<dbReference type="Gene3D" id="4.10.240.10">
    <property type="entry name" value="Zn(2)-C6 fungal-type DNA-binding domain"/>
    <property type="match status" value="1"/>
</dbReference>
<keyword evidence="3" id="KW-0238">DNA-binding</keyword>
<dbReference type="InterPro" id="IPR036864">
    <property type="entry name" value="Zn2-C6_fun-type_DNA-bd_sf"/>
</dbReference>
<dbReference type="Proteomes" id="UP000662466">
    <property type="component" value="Unassembled WGS sequence"/>
</dbReference>
<dbReference type="InterPro" id="IPR004507">
    <property type="entry name" value="UbiX-like"/>
</dbReference>
<keyword evidence="1" id="KW-0479">Metal-binding</keyword>
<evidence type="ECO:0000259" key="7">
    <source>
        <dbReference type="PROSITE" id="PS50048"/>
    </source>
</evidence>
<evidence type="ECO:0000256" key="2">
    <source>
        <dbReference type="ARBA" id="ARBA00023015"/>
    </source>
</evidence>
<keyword evidence="2" id="KW-0805">Transcription regulation</keyword>
<sequence>MTASRSVSDLPQSQVDAIIRTKRKAREPKACYPCHARKVKCDRNLPCDGCVKRDHPDICSYERPSKKRIIASSIPPSYSASPAGVSQPGVAEPTVSDAQEEPHLRIKQEAGATRINSSGSGNRISIAREEWDNVRNRLKEMEKTISNLRVGLERAEEGPGGILETGSAHSGDGSNRSKPASPEREGIHAANTLGEGTVHLGSRSVLAYILNNKSGSDQLQALLEGGILPKLGLDNESATYPFVDLWSSDMSTFDVSAVCSALPSDQQCKEFFFYYRDVAGAIYPVIEDIQQFEMNLDLLLRSRASMGGVYRTDTDQAQRPFGVTIAYLGLLFAVLASGCQSSDLPGKERELTSQVYVCCSYQCLRMTNFLSQPTIEAIQTLLVIGNVLSYNMNPGISYVLLGMTLRMGLALGLHVESSRFSLEERYRRRHVWWSMAWQDSHFSLSYDRPSTTAVSQPVIAYREDSKPGEFAYFETLCRIISLALEVVRSRMLSSHSQMSFKTIQTYKERIQQIMIEAKPHLRDRKYCLSSTEHLERVVLKLHSSYFSSELLRPALKSQPDSNDPIMVSMRADCVSNLMTTVEAYIEMHTISSHASRSWITMQRAISSMFLLAVTEESKTDPQFWSLLHQLKNIIGERANEEGVVVGPGPATAASAGPPTDGTAYNTVSGAANMTGTSPATLDPTSPVPAPIPLEAQTPWAKPLTKTYRALEKLEAAFSSLSNRATGYNGGSAYRNLSAGSATAANLVPPVSVGGMTPSVGSLPPPTPESSTSGEWSIPTILDRAAEGMMALLRYYVLFCIASWYDNPKDLKCFSHDSIYIYWTTALLVSVHQRTRQIRHPRTHPQLWPTSSHISILQEVFRRPIRQHQGHHHAPRDLKQTSIAALRVSTHRPGVQGYDPGGDGGSEGFAVERAESDNSKTLDVAAVQFEADD</sequence>
<dbReference type="EMBL" id="JACBAD010001994">
    <property type="protein sequence ID" value="KAF7125161.1"/>
    <property type="molecule type" value="Genomic_DNA"/>
</dbReference>
<evidence type="ECO:0000256" key="5">
    <source>
        <dbReference type="ARBA" id="ARBA00023242"/>
    </source>
</evidence>
<dbReference type="CDD" id="cd00067">
    <property type="entry name" value="GAL4"/>
    <property type="match status" value="1"/>
</dbReference>
<dbReference type="InterPro" id="IPR001138">
    <property type="entry name" value="Zn2Cys6_DnaBD"/>
</dbReference>
<dbReference type="AlphaFoldDB" id="A0A8H6PC64"/>
<feature type="region of interest" description="Disordered" evidence="6">
    <location>
        <begin position="156"/>
        <end position="185"/>
    </location>
</feature>
<dbReference type="GO" id="GO:0006351">
    <property type="term" value="P:DNA-templated transcription"/>
    <property type="evidence" value="ECO:0007669"/>
    <property type="project" value="InterPro"/>
</dbReference>
<evidence type="ECO:0000256" key="3">
    <source>
        <dbReference type="ARBA" id="ARBA00023125"/>
    </source>
</evidence>
<feature type="region of interest" description="Disordered" evidence="6">
    <location>
        <begin position="77"/>
        <end position="121"/>
    </location>
</feature>
<comment type="caution">
    <text evidence="8">The sequence shown here is derived from an EMBL/GenBank/DDBJ whole genome shotgun (WGS) entry which is preliminary data.</text>
</comment>
<protein>
    <recommendedName>
        <fullName evidence="7">Zn(2)-C6 fungal-type domain-containing protein</fullName>
    </recommendedName>
</protein>